<keyword evidence="2" id="KW-1185">Reference proteome</keyword>
<proteinExistence type="predicted"/>
<dbReference type="EMBL" id="JWZT01000019">
    <property type="protein sequence ID" value="KII75153.1"/>
    <property type="molecule type" value="Genomic_DNA"/>
</dbReference>
<dbReference type="Proteomes" id="UP000031668">
    <property type="component" value="Unassembled WGS sequence"/>
</dbReference>
<evidence type="ECO:0000313" key="2">
    <source>
        <dbReference type="Proteomes" id="UP000031668"/>
    </source>
</evidence>
<sequence>MHPNFLNKDTNYFRLKADGVRKTSLDVCGTYNHPNLAEVDASYLVKLRIARAIKPRTIILKMKSSPIPILSTQLDESTNVENCSTLLVYTNYIHDSDYKDEFFFCILPETSLLLLFPKAYLCETGFSRLLFIKSKYRSRLDAEDGLRCALAKTIPIIADLVKQKQDKPSH</sequence>
<gene>
    <name evidence="1" type="ORF">RF11_10447</name>
</gene>
<evidence type="ECO:0000313" key="1">
    <source>
        <dbReference type="EMBL" id="KII75153.1"/>
    </source>
</evidence>
<accession>A0A0C2JZR9</accession>
<name>A0A0C2JZR9_THEKT</name>
<dbReference type="AlphaFoldDB" id="A0A0C2JZR9"/>
<protein>
    <submittedName>
        <fullName evidence="1">Uncharacterized protein</fullName>
    </submittedName>
</protein>
<organism evidence="1 2">
    <name type="scientific">Thelohanellus kitauei</name>
    <name type="common">Myxosporean</name>
    <dbReference type="NCBI Taxonomy" id="669202"/>
    <lineage>
        <taxon>Eukaryota</taxon>
        <taxon>Metazoa</taxon>
        <taxon>Cnidaria</taxon>
        <taxon>Myxozoa</taxon>
        <taxon>Myxosporea</taxon>
        <taxon>Bivalvulida</taxon>
        <taxon>Platysporina</taxon>
        <taxon>Myxobolidae</taxon>
        <taxon>Thelohanellus</taxon>
    </lineage>
</organism>
<dbReference type="OrthoDB" id="1101576at2759"/>
<reference evidence="1 2" key="1">
    <citation type="journal article" date="2014" name="Genome Biol. Evol.">
        <title>The genome of the myxosporean Thelohanellus kitauei shows adaptations to nutrient acquisition within its fish host.</title>
        <authorList>
            <person name="Yang Y."/>
            <person name="Xiong J."/>
            <person name="Zhou Z."/>
            <person name="Huo F."/>
            <person name="Miao W."/>
            <person name="Ran C."/>
            <person name="Liu Y."/>
            <person name="Zhang J."/>
            <person name="Feng J."/>
            <person name="Wang M."/>
            <person name="Wang M."/>
            <person name="Wang L."/>
            <person name="Yao B."/>
        </authorList>
    </citation>
    <scope>NUCLEOTIDE SEQUENCE [LARGE SCALE GENOMIC DNA]</scope>
    <source>
        <strain evidence="1">Wuqing</strain>
    </source>
</reference>
<comment type="caution">
    <text evidence="1">The sequence shown here is derived from an EMBL/GenBank/DDBJ whole genome shotgun (WGS) entry which is preliminary data.</text>
</comment>
<dbReference type="PANTHER" id="PTHR45913">
    <property type="entry name" value="EPM2A-INTERACTING PROTEIN 1"/>
    <property type="match status" value="1"/>
</dbReference>
<dbReference type="PANTHER" id="PTHR45913:SF22">
    <property type="entry name" value="SCAN BOX DOMAIN-CONTAINING PROTEIN"/>
    <property type="match status" value="1"/>
</dbReference>